<dbReference type="SUPFAM" id="SSF53098">
    <property type="entry name" value="Ribonuclease H-like"/>
    <property type="match status" value="1"/>
</dbReference>
<dbReference type="GO" id="GO:0000166">
    <property type="term" value="F:nucleotide binding"/>
    <property type="evidence" value="ECO:0007669"/>
    <property type="project" value="InterPro"/>
</dbReference>
<comment type="caution">
    <text evidence="10">The sequence shown here is derived from an EMBL/GenBank/DDBJ whole genome shotgun (WGS) entry which is preliminary data.</text>
</comment>
<gene>
    <name evidence="10" type="ORF">LCGC14_0872380</name>
</gene>
<dbReference type="Gene3D" id="3.90.1600.10">
    <property type="entry name" value="Palm domain of DNA polymerase"/>
    <property type="match status" value="1"/>
</dbReference>
<evidence type="ECO:0000259" key="9">
    <source>
        <dbReference type="Pfam" id="PF03175"/>
    </source>
</evidence>
<reference evidence="10" key="1">
    <citation type="journal article" date="2015" name="Nature">
        <title>Complex archaea that bridge the gap between prokaryotes and eukaryotes.</title>
        <authorList>
            <person name="Spang A."/>
            <person name="Saw J.H."/>
            <person name="Jorgensen S.L."/>
            <person name="Zaremba-Niedzwiedzka K."/>
            <person name="Martijn J."/>
            <person name="Lind A.E."/>
            <person name="van Eijk R."/>
            <person name="Schleper C."/>
            <person name="Guy L."/>
            <person name="Ettema T.J."/>
        </authorList>
    </citation>
    <scope>NUCLEOTIDE SEQUENCE</scope>
</reference>
<dbReference type="Gene3D" id="3.30.420.10">
    <property type="entry name" value="Ribonuclease H-like superfamily/Ribonuclease H"/>
    <property type="match status" value="1"/>
</dbReference>
<evidence type="ECO:0000313" key="10">
    <source>
        <dbReference type="EMBL" id="KKN26671.1"/>
    </source>
</evidence>
<evidence type="ECO:0000256" key="8">
    <source>
        <dbReference type="ARBA" id="ARBA00049244"/>
    </source>
</evidence>
<dbReference type="PANTHER" id="PTHR33568:SF3">
    <property type="entry name" value="DNA-DIRECTED DNA POLYMERASE"/>
    <property type="match status" value="1"/>
</dbReference>
<dbReference type="PROSITE" id="PS00116">
    <property type="entry name" value="DNA_POLYMERASE_B"/>
    <property type="match status" value="1"/>
</dbReference>
<dbReference type="InterPro" id="IPR012337">
    <property type="entry name" value="RNaseH-like_sf"/>
</dbReference>
<keyword evidence="7" id="KW-0238">DNA-binding</keyword>
<dbReference type="PANTHER" id="PTHR33568">
    <property type="entry name" value="DNA POLYMERASE"/>
    <property type="match status" value="1"/>
</dbReference>
<dbReference type="GO" id="GO:0003887">
    <property type="term" value="F:DNA-directed DNA polymerase activity"/>
    <property type="evidence" value="ECO:0007669"/>
    <property type="project" value="UniProtKB-KW"/>
</dbReference>
<proteinExistence type="inferred from homology"/>
<dbReference type="InterPro" id="IPR036397">
    <property type="entry name" value="RNaseH_sf"/>
</dbReference>
<name>A0A0F9RNY6_9ZZZZ</name>
<comment type="similarity">
    <text evidence="1">Belongs to the DNA polymerase type-B family.</text>
</comment>
<keyword evidence="6" id="KW-0239">DNA-directed DNA polymerase</keyword>
<evidence type="ECO:0000256" key="7">
    <source>
        <dbReference type="ARBA" id="ARBA00023125"/>
    </source>
</evidence>
<dbReference type="GO" id="GO:0006260">
    <property type="term" value="P:DNA replication"/>
    <property type="evidence" value="ECO:0007669"/>
    <property type="project" value="UniProtKB-KW"/>
</dbReference>
<evidence type="ECO:0000256" key="2">
    <source>
        <dbReference type="ARBA" id="ARBA00012417"/>
    </source>
</evidence>
<comment type="catalytic activity">
    <reaction evidence="8">
        <text>DNA(n) + a 2'-deoxyribonucleoside 5'-triphosphate = DNA(n+1) + diphosphate</text>
        <dbReference type="Rhea" id="RHEA:22508"/>
        <dbReference type="Rhea" id="RHEA-COMP:17339"/>
        <dbReference type="Rhea" id="RHEA-COMP:17340"/>
        <dbReference type="ChEBI" id="CHEBI:33019"/>
        <dbReference type="ChEBI" id="CHEBI:61560"/>
        <dbReference type="ChEBI" id="CHEBI:173112"/>
        <dbReference type="EC" id="2.7.7.7"/>
    </reaction>
</comment>
<dbReference type="InterPro" id="IPR017964">
    <property type="entry name" value="DNA-dir_DNA_pol_B_CS"/>
</dbReference>
<evidence type="ECO:0000256" key="3">
    <source>
        <dbReference type="ARBA" id="ARBA00022679"/>
    </source>
</evidence>
<dbReference type="SUPFAM" id="SSF56672">
    <property type="entry name" value="DNA/RNA polymerases"/>
    <property type="match status" value="1"/>
</dbReference>
<keyword evidence="4" id="KW-0548">Nucleotidyltransferase</keyword>
<feature type="domain" description="DNA-directed DNA polymerase family B mitochondria/virus" evidence="9">
    <location>
        <begin position="171"/>
        <end position="403"/>
    </location>
</feature>
<dbReference type="EC" id="2.7.7.7" evidence="2"/>
<organism evidence="10">
    <name type="scientific">marine sediment metagenome</name>
    <dbReference type="NCBI Taxonomy" id="412755"/>
    <lineage>
        <taxon>unclassified sequences</taxon>
        <taxon>metagenomes</taxon>
        <taxon>ecological metagenomes</taxon>
    </lineage>
</organism>
<sequence>MSSNSRKPHILRPEKTLAIPRHVIFFDVESDLIEKPDGRTDHVLKLGWACYFRWGGGNRSDKETWFYFTTLDEFWDFVLSHCQTKNRLWVIAHKLPYDFTVVQGFRILTRHKFTVKFFYSKGLTTLIKVKGHKKSIIFVDSLNWVREPLAVIGERLGVPKLFIDFKTCSIPELKTYCKRDVLILLLMFKELASFLRSRSISRLCYTIGSTAMAAYLFGHYHHKIYIHNNQEALDLERDSYKGGRTECFYLGTRDDGPFFVVDVNSLYAFVMRGHLYPVKYEKYFPNMTIQALENALPFYTVIAQVCIDTDEPAYAIRKERTTFPVGQFWTTLTTPELEFALKRNHIKAVGKAVIYTSADIFKSYVDRFYRLRRDLLKEGKNLYDWFAKTLLNSLYGKFGQKGEIWQKIGVCPGEPSRVEICYDVDTKQRRKIRYLLGEVFEMTGSDETRHSFPAISSHVTAYARLYLYKLIRACGEKNYYYCDTDSLFVNRAGLENLADFMHDSRLGGLKIERESETMTIYGLKDYELIGKKVIKGISRHAEMLSQTSYRQEQWPTLQGLLSRAAVDQYYTTQVTKDLNRLYTKALVNKDGWTTPFVLCDDKQAIPALTGHVPELPFVDPSLL</sequence>
<keyword evidence="5" id="KW-0235">DNA replication</keyword>
<dbReference type="InterPro" id="IPR043502">
    <property type="entry name" value="DNA/RNA_pol_sf"/>
</dbReference>
<dbReference type="Pfam" id="PF03175">
    <property type="entry name" value="DNA_pol_B_2"/>
    <property type="match status" value="1"/>
</dbReference>
<dbReference type="EMBL" id="LAZR01002702">
    <property type="protein sequence ID" value="KKN26671.1"/>
    <property type="molecule type" value="Genomic_DNA"/>
</dbReference>
<dbReference type="AlphaFoldDB" id="A0A0F9RNY6"/>
<evidence type="ECO:0000256" key="6">
    <source>
        <dbReference type="ARBA" id="ARBA00022932"/>
    </source>
</evidence>
<keyword evidence="3" id="KW-0808">Transferase</keyword>
<evidence type="ECO:0000256" key="5">
    <source>
        <dbReference type="ARBA" id="ARBA00022705"/>
    </source>
</evidence>
<accession>A0A0F9RNY6</accession>
<dbReference type="GO" id="GO:0003677">
    <property type="term" value="F:DNA binding"/>
    <property type="evidence" value="ECO:0007669"/>
    <property type="project" value="UniProtKB-KW"/>
</dbReference>
<dbReference type="InterPro" id="IPR023211">
    <property type="entry name" value="DNA_pol_palm_dom_sf"/>
</dbReference>
<dbReference type="Gene3D" id="1.10.287.690">
    <property type="entry name" value="Helix hairpin bin"/>
    <property type="match status" value="1"/>
</dbReference>
<dbReference type="InterPro" id="IPR004868">
    <property type="entry name" value="DNA-dir_DNA_pol_B_mt/vir"/>
</dbReference>
<evidence type="ECO:0000256" key="1">
    <source>
        <dbReference type="ARBA" id="ARBA00005755"/>
    </source>
</evidence>
<protein>
    <recommendedName>
        <fullName evidence="2">DNA-directed DNA polymerase</fullName>
        <ecNumber evidence="2">2.7.7.7</ecNumber>
    </recommendedName>
</protein>
<evidence type="ECO:0000256" key="4">
    <source>
        <dbReference type="ARBA" id="ARBA00022695"/>
    </source>
</evidence>